<dbReference type="SUPFAM" id="SSF140804">
    <property type="entry name" value="YidB-like"/>
    <property type="match status" value="1"/>
</dbReference>
<organism evidence="1 2">
    <name type="scientific">Pantoea phytobeneficialis</name>
    <dbReference type="NCBI Taxonomy" id="2052056"/>
    <lineage>
        <taxon>Bacteria</taxon>
        <taxon>Pseudomonadati</taxon>
        <taxon>Pseudomonadota</taxon>
        <taxon>Gammaproteobacteria</taxon>
        <taxon>Enterobacterales</taxon>
        <taxon>Erwiniaceae</taxon>
        <taxon>Pantoea</taxon>
    </lineage>
</organism>
<evidence type="ECO:0000313" key="2">
    <source>
        <dbReference type="Proteomes" id="UP001171299"/>
    </source>
</evidence>
<sequence length="137" mass="14543">MMGLLDDLVGSLEGGQGQGNQLGQLQAIWSWVQEQGGIEALLHKFQQGGLGDVLGSWIGTGNNQPVDSGDMQSAFGQPELQSLADKLGTDVQGASGTLALLLPQLIDKMSPQGQLDDQSLHDNQLDLGSMVDQLFKR</sequence>
<name>A0ABT8Y314_9GAMM</name>
<proteinExistence type="predicted"/>
<dbReference type="InterPro" id="IPR027405">
    <property type="entry name" value="YidB-like"/>
</dbReference>
<dbReference type="Gene3D" id="1.10.10.690">
    <property type="entry name" value="YidB-like"/>
    <property type="match status" value="1"/>
</dbReference>
<comment type="caution">
    <text evidence="1">The sequence shown here is derived from an EMBL/GenBank/DDBJ whole genome shotgun (WGS) entry which is preliminary data.</text>
</comment>
<dbReference type="EMBL" id="JAUOOM010000050">
    <property type="protein sequence ID" value="MDO6410107.1"/>
    <property type="molecule type" value="Genomic_DNA"/>
</dbReference>
<evidence type="ECO:0000313" key="1">
    <source>
        <dbReference type="EMBL" id="MDO6410107.1"/>
    </source>
</evidence>
<protein>
    <submittedName>
        <fullName evidence="1">YidB family protein</fullName>
    </submittedName>
</protein>
<gene>
    <name evidence="1" type="ORF">Q3404_26405</name>
</gene>
<dbReference type="Pfam" id="PF20159">
    <property type="entry name" value="YidB"/>
    <property type="match status" value="1"/>
</dbReference>
<keyword evidence="2" id="KW-1185">Reference proteome</keyword>
<accession>A0ABT8Y314</accession>
<reference evidence="1" key="1">
    <citation type="submission" date="2023-07" db="EMBL/GenBank/DDBJ databases">
        <title>The extreme plant-growth-promoting properties of Pantoea phytobeneficialis PF55 revealed by functional and genomic analysis.</title>
        <authorList>
            <person name="Nascimento F.X."/>
            <person name="Marcio R.J."/>
        </authorList>
    </citation>
    <scope>NUCLEOTIDE SEQUENCE</scope>
    <source>
        <strain evidence="1">PF55</strain>
    </source>
</reference>
<dbReference type="InterPro" id="IPR045372">
    <property type="entry name" value="YidB"/>
</dbReference>
<dbReference type="Proteomes" id="UP001171299">
    <property type="component" value="Unassembled WGS sequence"/>
</dbReference>